<reference evidence="4 5" key="1">
    <citation type="submission" date="2009-11" db="EMBL/GenBank/DDBJ databases">
        <title>Annotation of Allomyces macrogynus ATCC 38327.</title>
        <authorList>
            <consortium name="The Broad Institute Genome Sequencing Platform"/>
            <person name="Russ C."/>
            <person name="Cuomo C."/>
            <person name="Burger G."/>
            <person name="Gray M.W."/>
            <person name="Holland P.W.H."/>
            <person name="King N."/>
            <person name="Lang F.B.F."/>
            <person name="Roger A.J."/>
            <person name="Ruiz-Trillo I."/>
            <person name="Young S.K."/>
            <person name="Zeng Q."/>
            <person name="Gargeya S."/>
            <person name="Fitzgerald M."/>
            <person name="Haas B."/>
            <person name="Abouelleil A."/>
            <person name="Alvarado L."/>
            <person name="Arachchi H.M."/>
            <person name="Berlin A."/>
            <person name="Chapman S.B."/>
            <person name="Gearin G."/>
            <person name="Goldberg J."/>
            <person name="Griggs A."/>
            <person name="Gujja S."/>
            <person name="Hansen M."/>
            <person name="Heiman D."/>
            <person name="Howarth C."/>
            <person name="Larimer J."/>
            <person name="Lui A."/>
            <person name="MacDonald P.J.P."/>
            <person name="McCowen C."/>
            <person name="Montmayeur A."/>
            <person name="Murphy C."/>
            <person name="Neiman D."/>
            <person name="Pearson M."/>
            <person name="Priest M."/>
            <person name="Roberts A."/>
            <person name="Saif S."/>
            <person name="Shea T."/>
            <person name="Sisk P."/>
            <person name="Stolte C."/>
            <person name="Sykes S."/>
            <person name="Wortman J."/>
            <person name="Nusbaum C."/>
            <person name="Birren B."/>
        </authorList>
    </citation>
    <scope>NUCLEOTIDE SEQUENCE [LARGE SCALE GENOMIC DNA]</scope>
    <source>
        <strain evidence="4 5">ATCC 38327</strain>
    </source>
</reference>
<dbReference type="STRING" id="578462.A0A0L0RZ44"/>
<dbReference type="PANTHER" id="PTHR10715:SF0">
    <property type="entry name" value="LARGE RIBOSOMAL SUBUNIT PROTEIN EL6"/>
    <property type="match status" value="1"/>
</dbReference>
<evidence type="ECO:0000256" key="1">
    <source>
        <dbReference type="ARBA" id="ARBA00010592"/>
    </source>
</evidence>
<dbReference type="InterPro" id="IPR041997">
    <property type="entry name" value="Ribosomal_eL6_KOW"/>
</dbReference>
<dbReference type="GO" id="GO:0022625">
    <property type="term" value="C:cytosolic large ribosomal subunit"/>
    <property type="evidence" value="ECO:0007669"/>
    <property type="project" value="TreeGrafter"/>
</dbReference>
<dbReference type="FunFam" id="2.30.30.30:FF:000014">
    <property type="entry name" value="60S ribosomal protein L6"/>
    <property type="match status" value="1"/>
</dbReference>
<evidence type="ECO:0000256" key="3">
    <source>
        <dbReference type="ARBA" id="ARBA00023274"/>
    </source>
</evidence>
<comment type="similarity">
    <text evidence="1">Belongs to the eukaryotic ribosomal protein eL6 family.</text>
</comment>
<dbReference type="SUPFAM" id="SSF50104">
    <property type="entry name" value="Translation proteins SH3-like domain"/>
    <property type="match status" value="1"/>
</dbReference>
<dbReference type="PANTHER" id="PTHR10715">
    <property type="entry name" value="60S RIBOSOMAL PROTEIN L6"/>
    <property type="match status" value="1"/>
</dbReference>
<keyword evidence="5" id="KW-1185">Reference proteome</keyword>
<dbReference type="GO" id="GO:0003735">
    <property type="term" value="F:structural constituent of ribosome"/>
    <property type="evidence" value="ECO:0007669"/>
    <property type="project" value="InterPro"/>
</dbReference>
<proteinExistence type="inferred from homology"/>
<dbReference type="GO" id="GO:0003723">
    <property type="term" value="F:RNA binding"/>
    <property type="evidence" value="ECO:0007669"/>
    <property type="project" value="TreeGrafter"/>
</dbReference>
<dbReference type="Pfam" id="PF01159">
    <property type="entry name" value="Ribosomal_L6e"/>
    <property type="match status" value="1"/>
</dbReference>
<dbReference type="InterPro" id="IPR008991">
    <property type="entry name" value="Translation_prot_SH3-like_sf"/>
</dbReference>
<dbReference type="eggNOG" id="KOG1694">
    <property type="taxonomic scope" value="Eukaryota"/>
</dbReference>
<evidence type="ECO:0000313" key="4">
    <source>
        <dbReference type="EMBL" id="KNE55682.1"/>
    </source>
</evidence>
<dbReference type="CDD" id="cd13156">
    <property type="entry name" value="KOW_RPL6"/>
    <property type="match status" value="1"/>
</dbReference>
<sequence length="227" mass="24665">MIDHPKLGVALARLRTVPPRCHSAGTRRCFSDHKIALVLVFLPKFAVVQRLEMAPKYYAAQEAPKPKVSRKAKAATPALRSTITPGTVLILLAGRFRGKRVVFLKQLASGLLLVTGPYKVNGIPLRRVNAAYVIATSTSVDVSAVDVAKFDDAYFKKASVPKIPKTEAAFFEDKTAALSKLPESRVADQKKVDAAVVAAVAKVPQLAKYLKGTFTLTNGQFPHLLKF</sequence>
<keyword evidence="2" id="KW-0689">Ribosomal protein</keyword>
<evidence type="ECO:0000256" key="2">
    <source>
        <dbReference type="ARBA" id="ARBA00022980"/>
    </source>
</evidence>
<dbReference type="GO" id="GO:0002181">
    <property type="term" value="P:cytoplasmic translation"/>
    <property type="evidence" value="ECO:0007669"/>
    <property type="project" value="TreeGrafter"/>
</dbReference>
<evidence type="ECO:0000313" key="5">
    <source>
        <dbReference type="Proteomes" id="UP000054350"/>
    </source>
</evidence>
<reference evidence="5" key="2">
    <citation type="submission" date="2009-11" db="EMBL/GenBank/DDBJ databases">
        <title>The Genome Sequence of Allomyces macrogynus strain ATCC 38327.</title>
        <authorList>
            <consortium name="The Broad Institute Genome Sequencing Platform"/>
            <person name="Russ C."/>
            <person name="Cuomo C."/>
            <person name="Shea T."/>
            <person name="Young S.K."/>
            <person name="Zeng Q."/>
            <person name="Koehrsen M."/>
            <person name="Haas B."/>
            <person name="Borodovsky M."/>
            <person name="Guigo R."/>
            <person name="Alvarado L."/>
            <person name="Berlin A."/>
            <person name="Borenstein D."/>
            <person name="Chen Z."/>
            <person name="Engels R."/>
            <person name="Freedman E."/>
            <person name="Gellesch M."/>
            <person name="Goldberg J."/>
            <person name="Griggs A."/>
            <person name="Gujja S."/>
            <person name="Heiman D."/>
            <person name="Hepburn T."/>
            <person name="Howarth C."/>
            <person name="Jen D."/>
            <person name="Larson L."/>
            <person name="Lewis B."/>
            <person name="Mehta T."/>
            <person name="Park D."/>
            <person name="Pearson M."/>
            <person name="Roberts A."/>
            <person name="Saif S."/>
            <person name="Shenoy N."/>
            <person name="Sisk P."/>
            <person name="Stolte C."/>
            <person name="Sykes S."/>
            <person name="Walk T."/>
            <person name="White J."/>
            <person name="Yandava C."/>
            <person name="Burger G."/>
            <person name="Gray M.W."/>
            <person name="Holland P.W.H."/>
            <person name="King N."/>
            <person name="Lang F.B.F."/>
            <person name="Roger A.J."/>
            <person name="Ruiz-Trillo I."/>
            <person name="Lander E."/>
            <person name="Nusbaum C."/>
        </authorList>
    </citation>
    <scope>NUCLEOTIDE SEQUENCE [LARGE SCALE GENOMIC DNA]</scope>
    <source>
        <strain evidence="5">ATCC 38327</strain>
    </source>
</reference>
<dbReference type="InterPro" id="IPR014722">
    <property type="entry name" value="Rib_uL2_dom2"/>
</dbReference>
<name>A0A0L0RZ44_ALLM3</name>
<dbReference type="OMA" id="GPYEVNG"/>
<dbReference type="Proteomes" id="UP000054350">
    <property type="component" value="Unassembled WGS sequence"/>
</dbReference>
<dbReference type="AlphaFoldDB" id="A0A0L0RZ44"/>
<organism evidence="4 5">
    <name type="scientific">Allomyces macrogynus (strain ATCC 38327)</name>
    <name type="common">Allomyces javanicus var. macrogynus</name>
    <dbReference type="NCBI Taxonomy" id="578462"/>
    <lineage>
        <taxon>Eukaryota</taxon>
        <taxon>Fungi</taxon>
        <taxon>Fungi incertae sedis</taxon>
        <taxon>Blastocladiomycota</taxon>
        <taxon>Blastocladiomycetes</taxon>
        <taxon>Blastocladiales</taxon>
        <taxon>Blastocladiaceae</taxon>
        <taxon>Allomyces</taxon>
    </lineage>
</organism>
<accession>A0A0L0RZ44</accession>
<dbReference type="InterPro" id="IPR000915">
    <property type="entry name" value="60S_ribosomal_eL6"/>
</dbReference>
<dbReference type="OrthoDB" id="2436667at2759"/>
<protein>
    <recommendedName>
        <fullName evidence="6">60S ribosomal protein L6</fullName>
    </recommendedName>
</protein>
<gene>
    <name evidence="4" type="ORF">AMAG_01568</name>
</gene>
<dbReference type="Gene3D" id="2.30.30.30">
    <property type="match status" value="1"/>
</dbReference>
<dbReference type="EMBL" id="GG745329">
    <property type="protein sequence ID" value="KNE55682.1"/>
    <property type="molecule type" value="Genomic_DNA"/>
</dbReference>
<dbReference type="VEuPathDB" id="FungiDB:AMAG_01568"/>
<evidence type="ECO:0008006" key="6">
    <source>
        <dbReference type="Google" id="ProtNLM"/>
    </source>
</evidence>
<dbReference type="GO" id="GO:0000027">
    <property type="term" value="P:ribosomal large subunit assembly"/>
    <property type="evidence" value="ECO:0007669"/>
    <property type="project" value="TreeGrafter"/>
</dbReference>
<keyword evidence="3" id="KW-0687">Ribonucleoprotein</keyword>